<accession>A0AAD5NAD9</accession>
<gene>
    <name evidence="1" type="ORF">KIN20_020985</name>
</gene>
<dbReference type="AlphaFoldDB" id="A0AAD5NAD9"/>
<protein>
    <submittedName>
        <fullName evidence="1">Uncharacterized protein</fullName>
    </submittedName>
</protein>
<proteinExistence type="predicted"/>
<evidence type="ECO:0000313" key="2">
    <source>
        <dbReference type="Proteomes" id="UP001196413"/>
    </source>
</evidence>
<keyword evidence="2" id="KW-1185">Reference proteome</keyword>
<sequence length="112" mass="12391">FGSCDRVNTACHTAGFEEFVYDPSRAGSLGRNLLSPDLSLGKESFPVKVLSDTQRCDLPENFTYITNNDYSNCRESVDSDGIAMGQAFENDERDAERAEALMGIEKVNGQQR</sequence>
<name>A0AAD5NAD9_PARTN</name>
<evidence type="ECO:0000313" key="1">
    <source>
        <dbReference type="EMBL" id="KAJ1361679.1"/>
    </source>
</evidence>
<feature type="non-terminal residue" evidence="1">
    <location>
        <position position="1"/>
    </location>
</feature>
<reference evidence="1" key="1">
    <citation type="submission" date="2021-06" db="EMBL/GenBank/DDBJ databases">
        <title>Parelaphostrongylus tenuis whole genome reference sequence.</title>
        <authorList>
            <person name="Garwood T.J."/>
            <person name="Larsen P.A."/>
            <person name="Fountain-Jones N.M."/>
            <person name="Garbe J.R."/>
            <person name="Macchietto M.G."/>
            <person name="Kania S.A."/>
            <person name="Gerhold R.W."/>
            <person name="Richards J.E."/>
            <person name="Wolf T.M."/>
        </authorList>
    </citation>
    <scope>NUCLEOTIDE SEQUENCE</scope>
    <source>
        <strain evidence="1">MNPRO001-30</strain>
        <tissue evidence="1">Meninges</tissue>
    </source>
</reference>
<comment type="caution">
    <text evidence="1">The sequence shown here is derived from an EMBL/GenBank/DDBJ whole genome shotgun (WGS) entry which is preliminary data.</text>
</comment>
<dbReference type="Proteomes" id="UP001196413">
    <property type="component" value="Unassembled WGS sequence"/>
</dbReference>
<organism evidence="1 2">
    <name type="scientific">Parelaphostrongylus tenuis</name>
    <name type="common">Meningeal worm</name>
    <dbReference type="NCBI Taxonomy" id="148309"/>
    <lineage>
        <taxon>Eukaryota</taxon>
        <taxon>Metazoa</taxon>
        <taxon>Ecdysozoa</taxon>
        <taxon>Nematoda</taxon>
        <taxon>Chromadorea</taxon>
        <taxon>Rhabditida</taxon>
        <taxon>Rhabditina</taxon>
        <taxon>Rhabditomorpha</taxon>
        <taxon>Strongyloidea</taxon>
        <taxon>Metastrongylidae</taxon>
        <taxon>Parelaphostrongylus</taxon>
    </lineage>
</organism>
<dbReference type="EMBL" id="JAHQIW010004255">
    <property type="protein sequence ID" value="KAJ1361679.1"/>
    <property type="molecule type" value="Genomic_DNA"/>
</dbReference>